<comment type="caution">
    <text evidence="1">The sequence shown here is derived from an EMBL/GenBank/DDBJ whole genome shotgun (WGS) entry which is preliminary data.</text>
</comment>
<proteinExistence type="predicted"/>
<name>A0A1D1WAY3_RAMVA</name>
<protein>
    <submittedName>
        <fullName evidence="1">Uncharacterized protein</fullName>
    </submittedName>
</protein>
<dbReference type="Proteomes" id="UP000186922">
    <property type="component" value="Unassembled WGS sequence"/>
</dbReference>
<dbReference type="AlphaFoldDB" id="A0A1D1WAY3"/>
<keyword evidence="2" id="KW-1185">Reference proteome</keyword>
<gene>
    <name evidence="1" type="primary">RvY_18738-1</name>
    <name evidence="1" type="synonym">RvY_18738.1</name>
    <name evidence="1" type="ORF">RvY_18738</name>
</gene>
<dbReference type="EMBL" id="BDGG01000020">
    <property type="protein sequence ID" value="GAV09144.1"/>
    <property type="molecule type" value="Genomic_DNA"/>
</dbReference>
<sequence length="143" mass="15885">MAAVNVFTLEGPEPATAADSNLFSVPASLTDRYRVEEERIAPTAAIPENLPALGEMTFYIPPYTDALLALPELSQEHRGFIRNPRLLIRRYVGTPDFMNSLAKQLVTTTAKYQLEKQLFRVIDIPIGATGTQLPNIHMGQVME</sequence>
<organism evidence="1 2">
    <name type="scientific">Ramazzottius varieornatus</name>
    <name type="common">Water bear</name>
    <name type="synonym">Tardigrade</name>
    <dbReference type="NCBI Taxonomy" id="947166"/>
    <lineage>
        <taxon>Eukaryota</taxon>
        <taxon>Metazoa</taxon>
        <taxon>Ecdysozoa</taxon>
        <taxon>Tardigrada</taxon>
        <taxon>Eutardigrada</taxon>
        <taxon>Parachela</taxon>
        <taxon>Hypsibioidea</taxon>
        <taxon>Ramazzottiidae</taxon>
        <taxon>Ramazzottius</taxon>
    </lineage>
</organism>
<accession>A0A1D1WAY3</accession>
<reference evidence="1 2" key="1">
    <citation type="journal article" date="2016" name="Nat. Commun.">
        <title>Extremotolerant tardigrade genome and improved radiotolerance of human cultured cells by tardigrade-unique protein.</title>
        <authorList>
            <person name="Hashimoto T."/>
            <person name="Horikawa D.D."/>
            <person name="Saito Y."/>
            <person name="Kuwahara H."/>
            <person name="Kozuka-Hata H."/>
            <person name="Shin-I T."/>
            <person name="Minakuchi Y."/>
            <person name="Ohishi K."/>
            <person name="Motoyama A."/>
            <person name="Aizu T."/>
            <person name="Enomoto A."/>
            <person name="Kondo K."/>
            <person name="Tanaka S."/>
            <person name="Hara Y."/>
            <person name="Koshikawa S."/>
            <person name="Sagara H."/>
            <person name="Miura T."/>
            <person name="Yokobori S."/>
            <person name="Miyagawa K."/>
            <person name="Suzuki Y."/>
            <person name="Kubo T."/>
            <person name="Oyama M."/>
            <person name="Kohara Y."/>
            <person name="Fujiyama A."/>
            <person name="Arakawa K."/>
            <person name="Katayama T."/>
            <person name="Toyoda A."/>
            <person name="Kunieda T."/>
        </authorList>
    </citation>
    <scope>NUCLEOTIDE SEQUENCE [LARGE SCALE GENOMIC DNA]</scope>
    <source>
        <strain evidence="1 2">YOKOZUNA-1</strain>
    </source>
</reference>
<evidence type="ECO:0000313" key="2">
    <source>
        <dbReference type="Proteomes" id="UP000186922"/>
    </source>
</evidence>
<evidence type="ECO:0000313" key="1">
    <source>
        <dbReference type="EMBL" id="GAV09144.1"/>
    </source>
</evidence>